<feature type="region of interest" description="Disordered" evidence="1">
    <location>
        <begin position="1"/>
        <end position="36"/>
    </location>
</feature>
<organism evidence="2 3">
    <name type="scientific">Carpinus fangiana</name>
    <dbReference type="NCBI Taxonomy" id="176857"/>
    <lineage>
        <taxon>Eukaryota</taxon>
        <taxon>Viridiplantae</taxon>
        <taxon>Streptophyta</taxon>
        <taxon>Embryophyta</taxon>
        <taxon>Tracheophyta</taxon>
        <taxon>Spermatophyta</taxon>
        <taxon>Magnoliopsida</taxon>
        <taxon>eudicotyledons</taxon>
        <taxon>Gunneridae</taxon>
        <taxon>Pentapetalae</taxon>
        <taxon>rosids</taxon>
        <taxon>fabids</taxon>
        <taxon>Fagales</taxon>
        <taxon>Betulaceae</taxon>
        <taxon>Carpinus</taxon>
    </lineage>
</organism>
<evidence type="ECO:0000313" key="2">
    <source>
        <dbReference type="EMBL" id="KAE8008951.1"/>
    </source>
</evidence>
<proteinExistence type="predicted"/>
<reference evidence="2 3" key="1">
    <citation type="submission" date="2019-06" db="EMBL/GenBank/DDBJ databases">
        <title>A chromosomal-level reference genome of Carpinus fangiana (Coryloideae, Betulaceae).</title>
        <authorList>
            <person name="Yang X."/>
            <person name="Wang Z."/>
            <person name="Zhang L."/>
            <person name="Hao G."/>
            <person name="Liu J."/>
            <person name="Yang Y."/>
        </authorList>
    </citation>
    <scope>NUCLEOTIDE SEQUENCE [LARGE SCALE GENOMIC DNA]</scope>
    <source>
        <strain evidence="2">Cfa_2016G</strain>
        <tissue evidence="2">Leaf</tissue>
    </source>
</reference>
<keyword evidence="3" id="KW-1185">Reference proteome</keyword>
<dbReference type="Proteomes" id="UP000327013">
    <property type="component" value="Chromosome 2"/>
</dbReference>
<gene>
    <name evidence="2" type="ORF">FH972_005409</name>
</gene>
<dbReference type="AlphaFoldDB" id="A0A5N6QP83"/>
<accession>A0A5N6QP83</accession>
<feature type="compositionally biased region" description="Polar residues" evidence="1">
    <location>
        <begin position="16"/>
        <end position="27"/>
    </location>
</feature>
<name>A0A5N6QP83_9ROSI</name>
<dbReference type="EMBL" id="CM017322">
    <property type="protein sequence ID" value="KAE8008951.1"/>
    <property type="molecule type" value="Genomic_DNA"/>
</dbReference>
<sequence length="92" mass="10238">MFGERDLPNGAVASEGENSFQSRPSQHISERSKDNPVLQGLLSGDVAILLTCDNSKLGLPEEEIPGKNLLNSFKKVALKRQRNFHFGEFKPR</sequence>
<protein>
    <submittedName>
        <fullName evidence="2">Uncharacterized protein</fullName>
    </submittedName>
</protein>
<evidence type="ECO:0000313" key="3">
    <source>
        <dbReference type="Proteomes" id="UP000327013"/>
    </source>
</evidence>
<evidence type="ECO:0000256" key="1">
    <source>
        <dbReference type="SAM" id="MobiDB-lite"/>
    </source>
</evidence>